<name>A0A383BWT9_9ZZZZ</name>
<reference evidence="1" key="1">
    <citation type="submission" date="2018-05" db="EMBL/GenBank/DDBJ databases">
        <authorList>
            <person name="Lanie J.A."/>
            <person name="Ng W.-L."/>
            <person name="Kazmierczak K.M."/>
            <person name="Andrzejewski T.M."/>
            <person name="Davidsen T.M."/>
            <person name="Wayne K.J."/>
            <person name="Tettelin H."/>
            <person name="Glass J.I."/>
            <person name="Rusch D."/>
            <person name="Podicherti R."/>
            <person name="Tsui H.-C.T."/>
            <person name="Winkler M.E."/>
        </authorList>
    </citation>
    <scope>NUCLEOTIDE SEQUENCE</scope>
</reference>
<sequence>MTSKDQVLIEPSRITSDFTVVTVEGGYAIKISPDFSFSWETADETDDITSLDAKEIFVTDKNQPVYLTTTKGNTIKHSDPKVIQHILSELR</sequence>
<feature type="non-terminal residue" evidence="1">
    <location>
        <position position="91"/>
    </location>
</feature>
<proteinExistence type="predicted"/>
<dbReference type="AlphaFoldDB" id="A0A383BWT9"/>
<dbReference type="EMBL" id="UINC01203871">
    <property type="protein sequence ID" value="SVE24331.1"/>
    <property type="molecule type" value="Genomic_DNA"/>
</dbReference>
<organism evidence="1">
    <name type="scientific">marine metagenome</name>
    <dbReference type="NCBI Taxonomy" id="408172"/>
    <lineage>
        <taxon>unclassified sequences</taxon>
        <taxon>metagenomes</taxon>
        <taxon>ecological metagenomes</taxon>
    </lineage>
</organism>
<evidence type="ECO:0000313" key="1">
    <source>
        <dbReference type="EMBL" id="SVE24331.1"/>
    </source>
</evidence>
<protein>
    <submittedName>
        <fullName evidence="1">Uncharacterized protein</fullName>
    </submittedName>
</protein>
<gene>
    <name evidence="1" type="ORF">METZ01_LOCUS477185</name>
</gene>
<accession>A0A383BWT9</accession>